<feature type="domain" description="Carbohydrate kinase FGGY C-terminal" evidence="9">
    <location>
        <begin position="239"/>
        <end position="425"/>
    </location>
</feature>
<evidence type="ECO:0000256" key="5">
    <source>
        <dbReference type="ARBA" id="ARBA00022840"/>
    </source>
</evidence>
<dbReference type="InterPro" id="IPR043129">
    <property type="entry name" value="ATPase_NBD"/>
</dbReference>
<dbReference type="SUPFAM" id="SSF53067">
    <property type="entry name" value="Actin-like ATPase domain"/>
    <property type="match status" value="2"/>
</dbReference>
<dbReference type="PANTHER" id="PTHR10196">
    <property type="entry name" value="SUGAR KINASE"/>
    <property type="match status" value="1"/>
</dbReference>
<reference evidence="10 11" key="1">
    <citation type="journal article" date="2019" name="Int. J. Syst. Evol. Microbiol.">
        <title>The Global Catalogue of Microorganisms (GCM) 10K type strain sequencing project: providing services to taxonomists for standard genome sequencing and annotation.</title>
        <authorList>
            <consortium name="The Broad Institute Genomics Platform"/>
            <consortium name="The Broad Institute Genome Sequencing Center for Infectious Disease"/>
            <person name="Wu L."/>
            <person name="Ma J."/>
        </authorList>
    </citation>
    <scope>NUCLEOTIDE SEQUENCE [LARGE SCALE GENOMIC DNA]</scope>
    <source>
        <strain evidence="10 11">JCM 3272</strain>
    </source>
</reference>
<evidence type="ECO:0000313" key="11">
    <source>
        <dbReference type="Proteomes" id="UP001501444"/>
    </source>
</evidence>
<evidence type="ECO:0000259" key="8">
    <source>
        <dbReference type="Pfam" id="PF00370"/>
    </source>
</evidence>
<dbReference type="Pfam" id="PF02782">
    <property type="entry name" value="FGGY_C"/>
    <property type="match status" value="1"/>
</dbReference>
<keyword evidence="5" id="KW-0067">ATP-binding</keyword>
<dbReference type="InterPro" id="IPR018484">
    <property type="entry name" value="FGGY_N"/>
</dbReference>
<accession>A0ABN3GWB4</accession>
<keyword evidence="11" id="KW-1185">Reference proteome</keyword>
<keyword evidence="3" id="KW-0547">Nucleotide-binding</keyword>
<dbReference type="Gene3D" id="3.30.420.40">
    <property type="match status" value="2"/>
</dbReference>
<dbReference type="Pfam" id="PF00370">
    <property type="entry name" value="FGGY_N"/>
    <property type="match status" value="1"/>
</dbReference>
<keyword evidence="2" id="KW-0808">Transferase</keyword>
<organism evidence="10 11">
    <name type="scientific">Dactylosporangium salmoneum</name>
    <dbReference type="NCBI Taxonomy" id="53361"/>
    <lineage>
        <taxon>Bacteria</taxon>
        <taxon>Bacillati</taxon>
        <taxon>Actinomycetota</taxon>
        <taxon>Actinomycetes</taxon>
        <taxon>Micromonosporales</taxon>
        <taxon>Micromonosporaceae</taxon>
        <taxon>Dactylosporangium</taxon>
    </lineage>
</organism>
<evidence type="ECO:0000256" key="3">
    <source>
        <dbReference type="ARBA" id="ARBA00022741"/>
    </source>
</evidence>
<keyword evidence="7" id="KW-0684">Rhamnose metabolism</keyword>
<comment type="similarity">
    <text evidence="1">Belongs to the FGGY kinase family.</text>
</comment>
<evidence type="ECO:0000259" key="9">
    <source>
        <dbReference type="Pfam" id="PF02782"/>
    </source>
</evidence>
<evidence type="ECO:0000256" key="2">
    <source>
        <dbReference type="ARBA" id="ARBA00022679"/>
    </source>
</evidence>
<name>A0ABN3GWB4_9ACTN</name>
<sequence>MRIAAVDLGASSGRVIVADVSRDALTFSEAARFANDPVRVNGTLHWDILALYRGMLAGLAAAGPVDSLGIDSWAVDYGLLDADGALLGNPVHYRDARTDGVGARFDGYSVFSASGIAPQPFNTVFQLVAAQGSAQLASARSLLLIPDLLSYFLTGVAGTEVTNASTTGLLSAGGGSWSSSMLSLAGVAPSLFPPLRSPGDAAGVVLPSAGVAAGTPVTVVASHDTASAVAGVPGAGNFAYISCGTWSLVGVELPSPVVSPDAFAAGFTNEIGVDGTVRFLRNVMGLWLLQECMREWDLPLSALLAGAASAPAGRSVIDATDPVFLPPGDMAGRIASACAAAGQPVPATPVETTRCILDSLALAYRRAIDDAERLAGVRVDVVHMVGGGVQNSLLCQLTADACGRPVLAGPVEAGALGNVLIQARALGVAGPDLAALRELVRLTQPIVRYEPRV</sequence>
<gene>
    <name evidence="10" type="ORF">GCM10010170_057770</name>
</gene>
<protein>
    <submittedName>
        <fullName evidence="10">Rhamnulokinase family protein</fullName>
    </submittedName>
</protein>
<dbReference type="InterPro" id="IPR013449">
    <property type="entry name" value="Rhamnulokinase"/>
</dbReference>
<evidence type="ECO:0000256" key="4">
    <source>
        <dbReference type="ARBA" id="ARBA00022777"/>
    </source>
</evidence>
<dbReference type="RefSeq" id="WP_344615686.1">
    <property type="nucleotide sequence ID" value="NZ_BAAARV010000053.1"/>
</dbReference>
<dbReference type="EMBL" id="BAAARV010000053">
    <property type="protein sequence ID" value="GAA2361966.1"/>
    <property type="molecule type" value="Genomic_DNA"/>
</dbReference>
<comment type="caution">
    <text evidence="10">The sequence shown here is derived from an EMBL/GenBank/DDBJ whole genome shotgun (WGS) entry which is preliminary data.</text>
</comment>
<dbReference type="InterPro" id="IPR018485">
    <property type="entry name" value="FGGY_C"/>
</dbReference>
<proteinExistence type="inferred from homology"/>
<evidence type="ECO:0000313" key="10">
    <source>
        <dbReference type="EMBL" id="GAA2361966.1"/>
    </source>
</evidence>
<evidence type="ECO:0000256" key="1">
    <source>
        <dbReference type="ARBA" id="ARBA00009156"/>
    </source>
</evidence>
<keyword evidence="4" id="KW-0418">Kinase</keyword>
<dbReference type="Proteomes" id="UP001501444">
    <property type="component" value="Unassembled WGS sequence"/>
</dbReference>
<evidence type="ECO:0000256" key="6">
    <source>
        <dbReference type="ARBA" id="ARBA00023157"/>
    </source>
</evidence>
<keyword evidence="6" id="KW-1015">Disulfide bond</keyword>
<feature type="domain" description="Carbohydrate kinase FGGY N-terminal" evidence="8">
    <location>
        <begin position="4"/>
        <end position="231"/>
    </location>
</feature>
<dbReference type="PANTHER" id="PTHR10196:SF93">
    <property type="entry name" value="L-RHAMNULOKINASE"/>
    <property type="match status" value="1"/>
</dbReference>
<dbReference type="CDD" id="cd07771">
    <property type="entry name" value="ASKHA_NBD_FGGY_RhaB-like"/>
    <property type="match status" value="1"/>
</dbReference>
<evidence type="ECO:0000256" key="7">
    <source>
        <dbReference type="ARBA" id="ARBA00023308"/>
    </source>
</evidence>